<dbReference type="InterPro" id="IPR029032">
    <property type="entry name" value="AhpD-like"/>
</dbReference>
<feature type="domain" description="Carboxymuconolactone decarboxylase-like" evidence="7">
    <location>
        <begin position="107"/>
        <end position="163"/>
    </location>
</feature>
<dbReference type="PANTHER" id="PTHR33930:SF7">
    <property type="entry name" value="ALKYL HYDROPEROXIDE REDUCTASE AHPD"/>
    <property type="match status" value="1"/>
</dbReference>
<dbReference type="Pfam" id="PF02627">
    <property type="entry name" value="CMD"/>
    <property type="match status" value="1"/>
</dbReference>
<evidence type="ECO:0000256" key="4">
    <source>
        <dbReference type="ARBA" id="ARBA00023157"/>
    </source>
</evidence>
<sequence>MTLHNLKQLIPAYAKDQVRNLDMLISSTVLTDQQKWGCFLVAAATSSNDDLLKYIDAEAKEHLTADAKSVALACATAMTLNNYGFRAKHWLGQDFDVVRFGLRNTVSLKPGVSQADYELWAIAVSTVNGCEQCLQAHFREGQVHGLEPAQIWQAVQIAAVTQSIAHTLRVHGVLGQQDGGF</sequence>
<proteinExistence type="inferred from homology"/>
<keyword evidence="1 6" id="KW-0575">Peroxidase</keyword>
<dbReference type="PANTHER" id="PTHR33930">
    <property type="entry name" value="ALKYL HYDROPEROXIDE REDUCTASE AHPD"/>
    <property type="match status" value="1"/>
</dbReference>
<evidence type="ECO:0000256" key="3">
    <source>
        <dbReference type="ARBA" id="ARBA00023002"/>
    </source>
</evidence>
<evidence type="ECO:0000256" key="6">
    <source>
        <dbReference type="HAMAP-Rule" id="MF_01676"/>
    </source>
</evidence>
<dbReference type="EC" id="1.11.1.28" evidence="6"/>
<dbReference type="EMBL" id="BQKK01000001">
    <property type="protein sequence ID" value="GJN42322.1"/>
    <property type="molecule type" value="Genomic_DNA"/>
</dbReference>
<evidence type="ECO:0000256" key="1">
    <source>
        <dbReference type="ARBA" id="ARBA00022559"/>
    </source>
</evidence>
<dbReference type="GO" id="GO:0006979">
    <property type="term" value="P:response to oxidative stress"/>
    <property type="evidence" value="ECO:0007669"/>
    <property type="project" value="InterPro"/>
</dbReference>
<dbReference type="GO" id="GO:0045454">
    <property type="term" value="P:cell redox homeostasis"/>
    <property type="evidence" value="ECO:0007669"/>
    <property type="project" value="TreeGrafter"/>
</dbReference>
<evidence type="ECO:0000313" key="8">
    <source>
        <dbReference type="EMBL" id="GJN42322.1"/>
    </source>
</evidence>
<dbReference type="NCBIfam" id="TIGR00778">
    <property type="entry name" value="ahpD_dom"/>
    <property type="match status" value="1"/>
</dbReference>
<gene>
    <name evidence="6 8" type="primary">ahpD</name>
    <name evidence="8" type="ORF">CAT723_08010</name>
</gene>
<feature type="disulfide bond" description="Interchain (with AhpC); in linked form" evidence="6">
    <location>
        <position position="133"/>
    </location>
</feature>
<dbReference type="AlphaFoldDB" id="A0AAV5G6J6"/>
<feature type="active site" description="Cysteine sulfenic acid (-SOH) intermediate" evidence="6">
    <location>
        <position position="133"/>
    </location>
</feature>
<comment type="similarity">
    <text evidence="6">Belongs to the AhpD family.</text>
</comment>
<dbReference type="RefSeq" id="WP_003845534.1">
    <property type="nucleotide sequence ID" value="NZ_BQKK01000001.1"/>
</dbReference>
<keyword evidence="5 6" id="KW-0676">Redox-active center</keyword>
<keyword evidence="4 6" id="KW-1015">Disulfide bond</keyword>
<dbReference type="HAMAP" id="MF_01676">
    <property type="entry name" value="AhpD"/>
    <property type="match status" value="1"/>
</dbReference>
<evidence type="ECO:0000256" key="5">
    <source>
        <dbReference type="ARBA" id="ARBA00023284"/>
    </source>
</evidence>
<dbReference type="GO" id="GO:0051920">
    <property type="term" value="F:peroxiredoxin activity"/>
    <property type="evidence" value="ECO:0007669"/>
    <property type="project" value="InterPro"/>
</dbReference>
<dbReference type="GO" id="GO:0015036">
    <property type="term" value="F:disulfide oxidoreductase activity"/>
    <property type="evidence" value="ECO:0007669"/>
    <property type="project" value="TreeGrafter"/>
</dbReference>
<name>A0AAV5G6J6_CORAM</name>
<comment type="subunit">
    <text evidence="6">Homotrimer.</text>
</comment>
<feature type="disulfide bond" evidence="6">
    <location>
        <begin position="130"/>
        <end position="133"/>
    </location>
</feature>
<comment type="caution">
    <text evidence="8">The sequence shown here is derived from an EMBL/GenBank/DDBJ whole genome shotgun (WGS) entry which is preliminary data.</text>
</comment>
<organism evidence="8 9">
    <name type="scientific">Corynebacterium ammoniagenes</name>
    <name type="common">Brevibacterium ammoniagenes</name>
    <dbReference type="NCBI Taxonomy" id="1697"/>
    <lineage>
        <taxon>Bacteria</taxon>
        <taxon>Bacillati</taxon>
        <taxon>Actinomycetota</taxon>
        <taxon>Actinomycetes</taxon>
        <taxon>Mycobacteriales</taxon>
        <taxon>Corynebacteriaceae</taxon>
        <taxon>Corynebacterium</taxon>
    </lineage>
</organism>
<evidence type="ECO:0000256" key="2">
    <source>
        <dbReference type="ARBA" id="ARBA00022862"/>
    </source>
</evidence>
<dbReference type="InterPro" id="IPR003779">
    <property type="entry name" value="CMD-like"/>
</dbReference>
<keyword evidence="2 6" id="KW-0049">Antioxidant</keyword>
<evidence type="ECO:0000259" key="7">
    <source>
        <dbReference type="Pfam" id="PF02627"/>
    </source>
</evidence>
<dbReference type="InterPro" id="IPR004674">
    <property type="entry name" value="AhpD"/>
</dbReference>
<dbReference type="Gene3D" id="1.20.1290.10">
    <property type="entry name" value="AhpD-like"/>
    <property type="match status" value="1"/>
</dbReference>
<comment type="function">
    <text evidence="6">Antioxidant protein with alkyl hydroperoxidase activity. Required for the reduction of the AhpC active site cysteine residues and for the regeneration of the AhpC enzyme activity.</text>
</comment>
<dbReference type="GO" id="GO:0032843">
    <property type="term" value="F:hydroperoxide reductase activity"/>
    <property type="evidence" value="ECO:0007669"/>
    <property type="project" value="InterPro"/>
</dbReference>
<accession>A0AAV5G6J6</accession>
<protein>
    <recommendedName>
        <fullName evidence="6">Alkyl hydroperoxide reductase AhpD</fullName>
        <ecNumber evidence="6">1.11.1.28</ecNumber>
    </recommendedName>
    <alternativeName>
        <fullName evidence="6">Alkylhydroperoxidase AhpD</fullName>
    </alternativeName>
</protein>
<dbReference type="Proteomes" id="UP001054925">
    <property type="component" value="Unassembled WGS sequence"/>
</dbReference>
<reference evidence="8" key="1">
    <citation type="submission" date="2021-12" db="EMBL/GenBank/DDBJ databases">
        <title>Draft genome sequence of Corynebacterium ammoniagenes strain T-723.</title>
        <authorList>
            <person name="Matsuzawa M."/>
            <person name="Hiratani M."/>
            <person name="Abe I."/>
            <person name="Tsuji Y."/>
            <person name="Nakamura J."/>
        </authorList>
    </citation>
    <scope>NUCLEOTIDE SEQUENCE</scope>
    <source>
        <strain evidence="8">T-723</strain>
    </source>
</reference>
<keyword evidence="3 6" id="KW-0560">Oxidoreductase</keyword>
<dbReference type="InterPro" id="IPR004675">
    <property type="entry name" value="AhpD_core"/>
</dbReference>
<comment type="catalytic activity">
    <reaction evidence="6">
        <text>N(6)-[(R)-dihydrolipoyl]-L-lysyl-[lipoyl-carrier protein] + a hydroperoxide = N(6)-[(R)-lipoyl]-L-lysyl-[lipoyl-carrier protein] + an alcohol + H2O</text>
        <dbReference type="Rhea" id="RHEA:62636"/>
        <dbReference type="Rhea" id="RHEA-COMP:10502"/>
        <dbReference type="Rhea" id="RHEA-COMP:16355"/>
        <dbReference type="ChEBI" id="CHEBI:15377"/>
        <dbReference type="ChEBI" id="CHEBI:30879"/>
        <dbReference type="ChEBI" id="CHEBI:35924"/>
        <dbReference type="ChEBI" id="CHEBI:83099"/>
        <dbReference type="ChEBI" id="CHEBI:83100"/>
        <dbReference type="EC" id="1.11.1.28"/>
    </reaction>
</comment>
<evidence type="ECO:0000313" key="9">
    <source>
        <dbReference type="Proteomes" id="UP001054925"/>
    </source>
</evidence>
<feature type="active site" description="Proton donor" evidence="6">
    <location>
        <position position="130"/>
    </location>
</feature>
<dbReference type="SUPFAM" id="SSF69118">
    <property type="entry name" value="AhpD-like"/>
    <property type="match status" value="1"/>
</dbReference>